<protein>
    <recommendedName>
        <fullName evidence="2">DUF112 domain-containing protein</fullName>
    </recommendedName>
</protein>
<evidence type="ECO:0000256" key="1">
    <source>
        <dbReference type="SAM" id="Phobius"/>
    </source>
</evidence>
<sequence>MELLGNLVLGLSTALAWNNLLWCVIGVALGTLIGVIPGVGTLATMSLLFPITYHLEPTAALIMLSGIWYGSTYGGSTASILLNLPGTPANAVTCLDGFPMAKQGRGGVALLMTTVASFVGASVGIVLLTLFSEPIANIAFKFGPAEYFAIMVLGLVAASVVSSGSAIKGITMVVGGVLLGLVGTDVNSGVSRFDFGFPELQDGVGIVALAMGLFGITEIIASINHVKAADSKMDVSMKSMLPTRDEVKRSWGGMARGSGIGAWLGVLPGVGPTVAAYMAYAVEKRVSKKPERFGKGTIEGIMAPETANSASDMASFIPTLTLGIPGSVTMALIIGAMMIHGIQPGPQMLTEQPGMFWGLVMSFWIGNIVLVILNVPMIGMWIRVLTIPYHILYPAIVMFVCIGVYGVNNNVFDVYLVLLFGIVGYVLRVLDFEPAPLLLGYVLGPMLEENFRRAMLLSRGSFQTFIDRPISMWVLILTVVLLVWGVWSSLRQRSSVALSDASPKAA</sequence>
<dbReference type="EMBL" id="NEVQ01000003">
    <property type="protein sequence ID" value="OZI64548.1"/>
    <property type="molecule type" value="Genomic_DNA"/>
</dbReference>
<feature type="domain" description="DUF112" evidence="2">
    <location>
        <begin position="20"/>
        <end position="439"/>
    </location>
</feature>
<feature type="transmembrane region" description="Helical" evidence="1">
    <location>
        <begin position="414"/>
        <end position="444"/>
    </location>
</feature>
<evidence type="ECO:0000313" key="4">
    <source>
        <dbReference type="Proteomes" id="UP000216885"/>
    </source>
</evidence>
<keyword evidence="1" id="KW-0812">Transmembrane</keyword>
<dbReference type="Pfam" id="PF01970">
    <property type="entry name" value="TctA"/>
    <property type="match status" value="1"/>
</dbReference>
<gene>
    <name evidence="3" type="ORF">CAL20_02510</name>
</gene>
<organism evidence="3 4">
    <name type="scientific">Bordetella genomosp. 4</name>
    <dbReference type="NCBI Taxonomy" id="463044"/>
    <lineage>
        <taxon>Bacteria</taxon>
        <taxon>Pseudomonadati</taxon>
        <taxon>Pseudomonadota</taxon>
        <taxon>Betaproteobacteria</taxon>
        <taxon>Burkholderiales</taxon>
        <taxon>Alcaligenaceae</taxon>
        <taxon>Bordetella</taxon>
    </lineage>
</organism>
<feature type="transmembrane region" description="Helical" evidence="1">
    <location>
        <begin position="260"/>
        <end position="282"/>
    </location>
</feature>
<keyword evidence="4" id="KW-1185">Reference proteome</keyword>
<keyword evidence="1" id="KW-0472">Membrane</keyword>
<dbReference type="AlphaFoldDB" id="A0A261URL6"/>
<proteinExistence type="predicted"/>
<feature type="transmembrane region" description="Helical" evidence="1">
    <location>
        <begin position="387"/>
        <end position="408"/>
    </location>
</feature>
<feature type="transmembrane region" description="Helical" evidence="1">
    <location>
        <begin position="166"/>
        <end position="183"/>
    </location>
</feature>
<feature type="transmembrane region" description="Helical" evidence="1">
    <location>
        <begin position="465"/>
        <end position="487"/>
    </location>
</feature>
<dbReference type="RefSeq" id="WP_094837117.1">
    <property type="nucleotide sequence ID" value="NZ_NEVQ01000003.1"/>
</dbReference>
<name>A0A261URL6_9BORD</name>
<dbReference type="Proteomes" id="UP000216885">
    <property type="component" value="Unassembled WGS sequence"/>
</dbReference>
<feature type="transmembrane region" description="Helical" evidence="1">
    <location>
        <begin position="354"/>
        <end position="375"/>
    </location>
</feature>
<feature type="transmembrane region" description="Helical" evidence="1">
    <location>
        <begin position="108"/>
        <end position="131"/>
    </location>
</feature>
<dbReference type="PANTHER" id="PTHR35342:SF5">
    <property type="entry name" value="TRICARBOXYLIC TRANSPORT PROTEIN"/>
    <property type="match status" value="1"/>
</dbReference>
<feature type="transmembrane region" description="Helical" evidence="1">
    <location>
        <begin position="204"/>
        <end position="223"/>
    </location>
</feature>
<feature type="transmembrane region" description="Helical" evidence="1">
    <location>
        <begin position="26"/>
        <end position="49"/>
    </location>
</feature>
<feature type="transmembrane region" description="Helical" evidence="1">
    <location>
        <begin position="138"/>
        <end position="160"/>
    </location>
</feature>
<keyword evidence="1" id="KW-1133">Transmembrane helix</keyword>
<evidence type="ECO:0000313" key="3">
    <source>
        <dbReference type="EMBL" id="OZI64548.1"/>
    </source>
</evidence>
<feature type="transmembrane region" description="Helical" evidence="1">
    <location>
        <begin position="320"/>
        <end position="342"/>
    </location>
</feature>
<evidence type="ECO:0000259" key="2">
    <source>
        <dbReference type="Pfam" id="PF01970"/>
    </source>
</evidence>
<comment type="caution">
    <text evidence="3">The sequence shown here is derived from an EMBL/GenBank/DDBJ whole genome shotgun (WGS) entry which is preliminary data.</text>
</comment>
<dbReference type="PANTHER" id="PTHR35342">
    <property type="entry name" value="TRICARBOXYLIC TRANSPORT PROTEIN"/>
    <property type="match status" value="1"/>
</dbReference>
<reference evidence="3 4" key="1">
    <citation type="submission" date="2017-05" db="EMBL/GenBank/DDBJ databases">
        <title>Complete and WGS of Bordetella genogroups.</title>
        <authorList>
            <person name="Spilker T."/>
            <person name="LiPuma J."/>
        </authorList>
    </citation>
    <scope>NUCLEOTIDE SEQUENCE [LARGE SCALE GENOMIC DNA]</scope>
    <source>
        <strain evidence="3 4">AU9919</strain>
    </source>
</reference>
<accession>A0A261URL6</accession>
<feature type="transmembrane region" description="Helical" evidence="1">
    <location>
        <begin position="61"/>
        <end position="82"/>
    </location>
</feature>
<dbReference type="InterPro" id="IPR002823">
    <property type="entry name" value="DUF112_TM"/>
</dbReference>